<reference evidence="2" key="1">
    <citation type="submission" date="2021-01" db="EMBL/GenBank/DDBJ databases">
        <authorList>
            <person name="Corre E."/>
            <person name="Pelletier E."/>
            <person name="Niang G."/>
            <person name="Scheremetjew M."/>
            <person name="Finn R."/>
            <person name="Kale V."/>
            <person name="Holt S."/>
            <person name="Cochrane G."/>
            <person name="Meng A."/>
            <person name="Brown T."/>
            <person name="Cohen L."/>
        </authorList>
    </citation>
    <scope>NUCLEOTIDE SEQUENCE</scope>
    <source>
        <strain evidence="2">OF101</strain>
    </source>
</reference>
<name>A0A7S1KYZ7_ALECA</name>
<evidence type="ECO:0008006" key="3">
    <source>
        <dbReference type="Google" id="ProtNLM"/>
    </source>
</evidence>
<dbReference type="EMBL" id="HBGE01003626">
    <property type="protein sequence ID" value="CAD9089743.1"/>
    <property type="molecule type" value="Transcribed_RNA"/>
</dbReference>
<gene>
    <name evidence="2" type="ORF">ACAT0790_LOCUS2179</name>
</gene>
<evidence type="ECO:0000313" key="2">
    <source>
        <dbReference type="EMBL" id="CAD9089743.1"/>
    </source>
</evidence>
<dbReference type="Pfam" id="PF01501">
    <property type="entry name" value="Glyco_transf_8"/>
    <property type="match status" value="1"/>
</dbReference>
<organism evidence="2">
    <name type="scientific">Alexandrium catenella</name>
    <name type="common">Red tide dinoflagellate</name>
    <name type="synonym">Gonyaulax catenella</name>
    <dbReference type="NCBI Taxonomy" id="2925"/>
    <lineage>
        <taxon>Eukaryota</taxon>
        <taxon>Sar</taxon>
        <taxon>Alveolata</taxon>
        <taxon>Dinophyceae</taxon>
        <taxon>Gonyaulacales</taxon>
        <taxon>Pyrocystaceae</taxon>
        <taxon>Alexandrium</taxon>
    </lineage>
</organism>
<keyword evidence="1" id="KW-0732">Signal</keyword>
<dbReference type="InterPro" id="IPR029044">
    <property type="entry name" value="Nucleotide-diphossugar_trans"/>
</dbReference>
<dbReference type="InterPro" id="IPR050587">
    <property type="entry name" value="GNT1/Glycosyltrans_8"/>
</dbReference>
<dbReference type="Gene3D" id="3.90.550.10">
    <property type="entry name" value="Spore Coat Polysaccharide Biosynthesis Protein SpsA, Chain A"/>
    <property type="match status" value="1"/>
</dbReference>
<dbReference type="PANTHER" id="PTHR11183">
    <property type="entry name" value="GLYCOGENIN SUBFAMILY MEMBER"/>
    <property type="match status" value="1"/>
</dbReference>
<proteinExistence type="predicted"/>
<sequence length="422" mass="47959">MRPHSLQVLLLSCLLAVGALRHREASRQAGFLERERWDPAAGNTTEHTSPVCTLRPPPPPVEENSPFAMHRLAPGTDTSGNMVMEMPSSGDSSMGVFAVSDMNAAAEVVRARSKHLAQEVFNTTRAFVTLATLCQSSQLREKQAYFLMHTLTLARSLREVNSTYPLIVLVSDQQDCDLLLEYQGRVLQELNVAFMRVPAHFFRPEALPEPMVVNWRYTYPKSYVWAMDGFERLVYLDADVMMLRNSDDLFDLPDPGHLYMSTNQRACDKQPFEANDLGAASNLMVLSPQYSAFRGLLEEFKGVRRHKLWEEGEADDQSIIRQHFKDLHLLKQLPQADMLFTECLRLYNCEVTAVRALHFGNAGRLVLDQGGFPIRLDLDHNWKPVFNKWAELCRSTEVKKACNGHCVGLCLSRHRTWDCKNC</sequence>
<evidence type="ECO:0000256" key="1">
    <source>
        <dbReference type="SAM" id="SignalP"/>
    </source>
</evidence>
<feature type="chain" id="PRO_5031137259" description="Hexosyltransferase" evidence="1">
    <location>
        <begin position="20"/>
        <end position="422"/>
    </location>
</feature>
<dbReference type="GO" id="GO:0016757">
    <property type="term" value="F:glycosyltransferase activity"/>
    <property type="evidence" value="ECO:0007669"/>
    <property type="project" value="InterPro"/>
</dbReference>
<dbReference type="InterPro" id="IPR002495">
    <property type="entry name" value="Glyco_trans_8"/>
</dbReference>
<feature type="signal peptide" evidence="1">
    <location>
        <begin position="1"/>
        <end position="19"/>
    </location>
</feature>
<protein>
    <recommendedName>
        <fullName evidence="3">Hexosyltransferase</fullName>
    </recommendedName>
</protein>
<accession>A0A7S1KYZ7</accession>
<dbReference type="SUPFAM" id="SSF53448">
    <property type="entry name" value="Nucleotide-diphospho-sugar transferases"/>
    <property type="match status" value="1"/>
</dbReference>
<dbReference type="AlphaFoldDB" id="A0A7S1KYZ7"/>